<feature type="transmembrane region" description="Helical" evidence="7">
    <location>
        <begin position="130"/>
        <end position="149"/>
    </location>
</feature>
<keyword evidence="3" id="KW-1003">Cell membrane</keyword>
<comment type="caution">
    <text evidence="8">The sequence shown here is derived from an EMBL/GenBank/DDBJ whole genome shotgun (WGS) entry which is preliminary data.</text>
</comment>
<keyword evidence="5 7" id="KW-1133">Transmembrane helix</keyword>
<dbReference type="PANTHER" id="PTHR30294">
    <property type="entry name" value="MEMBRANE COMPONENT OF ABC TRANSPORTER YHHJ-RELATED"/>
    <property type="match status" value="1"/>
</dbReference>
<dbReference type="RefSeq" id="WP_005787291.1">
    <property type="nucleotide sequence ID" value="NZ_JYLN01000010.1"/>
</dbReference>
<feature type="transmembrane region" description="Helical" evidence="7">
    <location>
        <begin position="96"/>
        <end position="124"/>
    </location>
</feature>
<sequence length="244" mass="26795">MRTFWPVFKRELCSYFVTPVAYVFTLLLLLLSGISTFYLGDFYQRNQADLAPFFDYLPWLYALLLPALAMRMWSIERQSGSIELLMCLAVGTAEAVVAKFLAAWVVSGLALALTFPLVITVNYLGAPDNGVILCGYMASWLLAGSCLAIGGCLSALTKNPLIAFLTAMALCLAFMACGFPVVLDVLRDWSSLPWLDGVASLSFLTHFEGLCRGVIDPQDVLYFFSQIIGWLAVTVIAVELKKAV</sequence>
<dbReference type="GO" id="GO:0005886">
    <property type="term" value="C:plasma membrane"/>
    <property type="evidence" value="ECO:0007669"/>
    <property type="project" value="UniProtKB-SubCell"/>
</dbReference>
<evidence type="ECO:0000256" key="6">
    <source>
        <dbReference type="ARBA" id="ARBA00023136"/>
    </source>
</evidence>
<evidence type="ECO:0000256" key="3">
    <source>
        <dbReference type="ARBA" id="ARBA00022475"/>
    </source>
</evidence>
<comment type="subcellular location">
    <subcellularLocation>
        <location evidence="1">Cell membrane</location>
        <topology evidence="1">Multi-pass membrane protein</topology>
    </subcellularLocation>
</comment>
<dbReference type="GO" id="GO:0017004">
    <property type="term" value="P:cytochrome complex assembly"/>
    <property type="evidence" value="ECO:0007669"/>
    <property type="project" value="InterPro"/>
</dbReference>
<accession>A0A0R3AGN7</accession>
<dbReference type="AlphaFoldDB" id="A0A0R3AGN7"/>
<dbReference type="OrthoDB" id="9794512at2"/>
<evidence type="ECO:0000313" key="8">
    <source>
        <dbReference type="EMBL" id="KRP69633.1"/>
    </source>
</evidence>
<proteinExistence type="inferred from homology"/>
<dbReference type="EMBL" id="JYLN01000010">
    <property type="protein sequence ID" value="KRP69633.1"/>
    <property type="molecule type" value="Genomic_DNA"/>
</dbReference>
<evidence type="ECO:0000256" key="1">
    <source>
        <dbReference type="ARBA" id="ARBA00004651"/>
    </source>
</evidence>
<dbReference type="Pfam" id="PF03379">
    <property type="entry name" value="CcmB"/>
    <property type="match status" value="1"/>
</dbReference>
<gene>
    <name evidence="8" type="ORF">TX23_22280</name>
</gene>
<dbReference type="Proteomes" id="UP000050852">
    <property type="component" value="Unassembled WGS sequence"/>
</dbReference>
<evidence type="ECO:0000256" key="2">
    <source>
        <dbReference type="ARBA" id="ARBA00010544"/>
    </source>
</evidence>
<dbReference type="GO" id="GO:0015232">
    <property type="term" value="F:heme transmembrane transporter activity"/>
    <property type="evidence" value="ECO:0007669"/>
    <property type="project" value="InterPro"/>
</dbReference>
<keyword evidence="6 7" id="KW-0472">Membrane</keyword>
<protein>
    <submittedName>
        <fullName evidence="8">ABC transporter permease</fullName>
    </submittedName>
</protein>
<feature type="transmembrane region" description="Helical" evidence="7">
    <location>
        <begin position="220"/>
        <end position="240"/>
    </location>
</feature>
<dbReference type="InterPro" id="IPR051449">
    <property type="entry name" value="ABC-2_transporter_component"/>
</dbReference>
<dbReference type="PATRIC" id="fig|1615673.3.peg.52"/>
<keyword evidence="4 7" id="KW-0812">Transmembrane</keyword>
<feature type="transmembrane region" description="Helical" evidence="7">
    <location>
        <begin position="12"/>
        <end position="39"/>
    </location>
</feature>
<name>A0A0R3AGN7_9PSED</name>
<reference evidence="8 9" key="1">
    <citation type="submission" date="2015-02" db="EMBL/GenBank/DDBJ databases">
        <title>Two Pseudomonas sp. nov., isolated from raw milk.</title>
        <authorList>
            <person name="Wenning M."/>
            <person name="von Neubeck M."/>
            <person name="Huptas C."/>
            <person name="Scherer S."/>
        </authorList>
    </citation>
    <scope>NUCLEOTIDE SEQUENCE [LARGE SCALE GENOMIC DNA]</scope>
    <source>
        <strain evidence="8 9">DSM 29164</strain>
    </source>
</reference>
<organism evidence="8 9">
    <name type="scientific">Pseudomonas paralactis</name>
    <dbReference type="NCBI Taxonomy" id="1615673"/>
    <lineage>
        <taxon>Bacteria</taxon>
        <taxon>Pseudomonadati</taxon>
        <taxon>Pseudomonadota</taxon>
        <taxon>Gammaproteobacteria</taxon>
        <taxon>Pseudomonadales</taxon>
        <taxon>Pseudomonadaceae</taxon>
        <taxon>Pseudomonas</taxon>
    </lineage>
</organism>
<comment type="similarity">
    <text evidence="2">Belongs to the CcmB/CycW/HelB family.</text>
</comment>
<feature type="transmembrane region" description="Helical" evidence="7">
    <location>
        <begin position="161"/>
        <end position="183"/>
    </location>
</feature>
<evidence type="ECO:0000256" key="7">
    <source>
        <dbReference type="SAM" id="Phobius"/>
    </source>
</evidence>
<dbReference type="InterPro" id="IPR003544">
    <property type="entry name" value="Cyt_c_biogenesis_CcmB"/>
</dbReference>
<dbReference type="PANTHER" id="PTHR30294:SF29">
    <property type="entry name" value="MULTIDRUG ABC TRANSPORTER PERMEASE YBHS-RELATED"/>
    <property type="match status" value="1"/>
</dbReference>
<evidence type="ECO:0000256" key="4">
    <source>
        <dbReference type="ARBA" id="ARBA00022692"/>
    </source>
</evidence>
<evidence type="ECO:0000313" key="9">
    <source>
        <dbReference type="Proteomes" id="UP000050852"/>
    </source>
</evidence>
<feature type="transmembrane region" description="Helical" evidence="7">
    <location>
        <begin position="59"/>
        <end position="75"/>
    </location>
</feature>
<evidence type="ECO:0000256" key="5">
    <source>
        <dbReference type="ARBA" id="ARBA00022989"/>
    </source>
</evidence>